<evidence type="ECO:0000256" key="7">
    <source>
        <dbReference type="ARBA" id="ARBA00022989"/>
    </source>
</evidence>
<evidence type="ECO:0000256" key="4">
    <source>
        <dbReference type="ARBA" id="ARBA00022723"/>
    </source>
</evidence>
<organism evidence="14 15">
    <name type="scientific">Aphanomyces astaci</name>
    <name type="common">Crayfish plague agent</name>
    <dbReference type="NCBI Taxonomy" id="112090"/>
    <lineage>
        <taxon>Eukaryota</taxon>
        <taxon>Sar</taxon>
        <taxon>Stramenopiles</taxon>
        <taxon>Oomycota</taxon>
        <taxon>Saprolegniomycetes</taxon>
        <taxon>Saprolegniales</taxon>
        <taxon>Verrucalvaceae</taxon>
        <taxon>Aphanomyces</taxon>
    </lineage>
</organism>
<gene>
    <name evidence="14" type="ORF">DYB30_007370</name>
</gene>
<dbReference type="AlphaFoldDB" id="A0A397C839"/>
<accession>A0A397C839</accession>
<evidence type="ECO:0000256" key="9">
    <source>
        <dbReference type="ARBA" id="ARBA00030110"/>
    </source>
</evidence>
<evidence type="ECO:0000256" key="10">
    <source>
        <dbReference type="ARBA" id="ARBA00031107"/>
    </source>
</evidence>
<keyword evidence="7 12" id="KW-1133">Transmembrane helix</keyword>
<evidence type="ECO:0000259" key="13">
    <source>
        <dbReference type="PROSITE" id="PS50089"/>
    </source>
</evidence>
<evidence type="ECO:0000256" key="2">
    <source>
        <dbReference type="ARBA" id="ARBA00014068"/>
    </source>
</evidence>
<dbReference type="SMART" id="SM00184">
    <property type="entry name" value="RING"/>
    <property type="match status" value="1"/>
</dbReference>
<feature type="transmembrane region" description="Helical" evidence="12">
    <location>
        <begin position="169"/>
        <end position="187"/>
    </location>
</feature>
<protein>
    <recommendedName>
        <fullName evidence="2">E3 ubiquitin-protein ligase RNF170</fullName>
    </recommendedName>
    <alternativeName>
        <fullName evidence="10">RING finger protein 170</fullName>
    </alternativeName>
    <alternativeName>
        <fullName evidence="9">RING-type E3 ubiquitin transferase RNF170</fullName>
    </alternativeName>
</protein>
<name>A0A397C839_APHAT</name>
<dbReference type="VEuPathDB" id="FungiDB:H257_11542"/>
<evidence type="ECO:0000256" key="12">
    <source>
        <dbReference type="SAM" id="Phobius"/>
    </source>
</evidence>
<dbReference type="Pfam" id="PF06803">
    <property type="entry name" value="DUF1232"/>
    <property type="match status" value="1"/>
</dbReference>
<dbReference type="PANTHER" id="PTHR22894:SF5">
    <property type="entry name" value="RING-TYPE DOMAIN-CONTAINING PROTEIN"/>
    <property type="match status" value="1"/>
</dbReference>
<dbReference type="VEuPathDB" id="FungiDB:H257_00941"/>
<dbReference type="Proteomes" id="UP000266643">
    <property type="component" value="Unassembled WGS sequence"/>
</dbReference>
<dbReference type="InterPro" id="IPR001841">
    <property type="entry name" value="Znf_RING"/>
</dbReference>
<dbReference type="PANTHER" id="PTHR22894">
    <property type="entry name" value="RING-TYPE DOMAIN-CONTAINING PROTEIN"/>
    <property type="match status" value="1"/>
</dbReference>
<dbReference type="InterPro" id="IPR038896">
    <property type="entry name" value="RNF170"/>
</dbReference>
<evidence type="ECO:0000256" key="11">
    <source>
        <dbReference type="PROSITE-ProRule" id="PRU00175"/>
    </source>
</evidence>
<feature type="transmembrane region" description="Helical" evidence="12">
    <location>
        <begin position="130"/>
        <end position="149"/>
    </location>
</feature>
<evidence type="ECO:0000313" key="15">
    <source>
        <dbReference type="Proteomes" id="UP000266643"/>
    </source>
</evidence>
<dbReference type="GO" id="GO:0008270">
    <property type="term" value="F:zinc ion binding"/>
    <property type="evidence" value="ECO:0007669"/>
    <property type="project" value="UniProtKB-KW"/>
</dbReference>
<dbReference type="GO" id="GO:0012505">
    <property type="term" value="C:endomembrane system"/>
    <property type="evidence" value="ECO:0007669"/>
    <property type="project" value="UniProtKB-SubCell"/>
</dbReference>
<keyword evidence="5 11" id="KW-0863">Zinc-finger</keyword>
<keyword evidence="3 12" id="KW-0812">Transmembrane</keyword>
<dbReference type="InterPro" id="IPR010652">
    <property type="entry name" value="DUF1232"/>
</dbReference>
<comment type="subcellular location">
    <subcellularLocation>
        <location evidence="1">Endomembrane system</location>
        <topology evidence="1">Multi-pass membrane protein</topology>
    </subcellularLocation>
</comment>
<evidence type="ECO:0000256" key="8">
    <source>
        <dbReference type="ARBA" id="ARBA00023136"/>
    </source>
</evidence>
<proteinExistence type="predicted"/>
<evidence type="ECO:0000256" key="1">
    <source>
        <dbReference type="ARBA" id="ARBA00004127"/>
    </source>
</evidence>
<dbReference type="Pfam" id="PF00097">
    <property type="entry name" value="zf-C3HC4"/>
    <property type="match status" value="1"/>
</dbReference>
<feature type="domain" description="RING-type" evidence="13">
    <location>
        <begin position="60"/>
        <end position="101"/>
    </location>
</feature>
<sequence>MIEIEGIGEEVIVAAIVFVVSTACMGLLAFHVYMPSQVKATAKTPVATAPTRPRETQPTCPICLSDVQLACETNCGHSFCTSCLTSYFASRRVAYPCPCCRQHAASFVQQLTDLPTLLSWAGRPRSQSSLALWSPMRMACCVVTLLYIVSPVDVIPEAAFGLFGYMDDLFLVLVILLGMASAIRDDIVHQASTRGHREVVPPLPIPSSDGPNEYQAGRLEYVDDGRSPIYSSRVHLVKKRHLRVVATRGVLEMDNRVLHEAERFEDTVENVEYLEVRPHLLVHYRLYSCLNPILQTDMTAFHATAAGRRATNDGPMRMPTDKTHAANSMTLVDDIPGRFTDRQFRELLRLHRESPAQWPVPRLAVHFGADVTTIHNIVNHCCPPKITPPSTTVSHPIGTWWEVGTSSNPALST</sequence>
<feature type="transmembrane region" description="Helical" evidence="12">
    <location>
        <begin position="12"/>
        <end position="33"/>
    </location>
</feature>
<evidence type="ECO:0000256" key="5">
    <source>
        <dbReference type="ARBA" id="ARBA00022771"/>
    </source>
</evidence>
<evidence type="ECO:0000256" key="6">
    <source>
        <dbReference type="ARBA" id="ARBA00022833"/>
    </source>
</evidence>
<keyword evidence="6" id="KW-0862">Zinc</keyword>
<reference evidence="14 15" key="1">
    <citation type="submission" date="2018-08" db="EMBL/GenBank/DDBJ databases">
        <title>Aphanomyces genome sequencing and annotation.</title>
        <authorList>
            <person name="Minardi D."/>
            <person name="Oidtmann B."/>
            <person name="Van Der Giezen M."/>
            <person name="Studholme D.J."/>
        </authorList>
    </citation>
    <scope>NUCLEOTIDE SEQUENCE [LARGE SCALE GENOMIC DNA]</scope>
    <source>
        <strain evidence="14 15">D2</strain>
    </source>
</reference>
<dbReference type="PROSITE" id="PS50089">
    <property type="entry name" value="ZF_RING_2"/>
    <property type="match status" value="1"/>
</dbReference>
<dbReference type="InterPro" id="IPR013083">
    <property type="entry name" value="Znf_RING/FYVE/PHD"/>
</dbReference>
<evidence type="ECO:0000256" key="3">
    <source>
        <dbReference type="ARBA" id="ARBA00022692"/>
    </source>
</evidence>
<dbReference type="PROSITE" id="PS00518">
    <property type="entry name" value="ZF_RING_1"/>
    <property type="match status" value="1"/>
</dbReference>
<dbReference type="Gene3D" id="3.30.40.10">
    <property type="entry name" value="Zinc/RING finger domain, C3HC4 (zinc finger)"/>
    <property type="match status" value="1"/>
</dbReference>
<keyword evidence="8 12" id="KW-0472">Membrane</keyword>
<evidence type="ECO:0000313" key="14">
    <source>
        <dbReference type="EMBL" id="RHY39892.1"/>
    </source>
</evidence>
<dbReference type="InterPro" id="IPR017907">
    <property type="entry name" value="Znf_RING_CS"/>
</dbReference>
<comment type="caution">
    <text evidence="14">The sequence shown here is derived from an EMBL/GenBank/DDBJ whole genome shotgun (WGS) entry which is preliminary data.</text>
</comment>
<keyword evidence="4" id="KW-0479">Metal-binding</keyword>
<dbReference type="EMBL" id="QUTD01011471">
    <property type="protein sequence ID" value="RHY39892.1"/>
    <property type="molecule type" value="Genomic_DNA"/>
</dbReference>
<dbReference type="InterPro" id="IPR018957">
    <property type="entry name" value="Znf_C3HC4_RING-type"/>
</dbReference>
<dbReference type="GO" id="GO:0061630">
    <property type="term" value="F:ubiquitin protein ligase activity"/>
    <property type="evidence" value="ECO:0007669"/>
    <property type="project" value="InterPro"/>
</dbReference>
<dbReference type="SUPFAM" id="SSF57850">
    <property type="entry name" value="RING/U-box"/>
    <property type="match status" value="1"/>
</dbReference>